<feature type="chain" id="PRO_5026737425" description="Transporter" evidence="1">
    <location>
        <begin position="25"/>
        <end position="272"/>
    </location>
</feature>
<protein>
    <recommendedName>
        <fullName evidence="4">Transporter</fullName>
    </recommendedName>
</protein>
<feature type="signal peptide" evidence="1">
    <location>
        <begin position="1"/>
        <end position="24"/>
    </location>
</feature>
<evidence type="ECO:0000256" key="1">
    <source>
        <dbReference type="SAM" id="SignalP"/>
    </source>
</evidence>
<name>A0A6L7GC30_9RHOB</name>
<accession>A0A6L7GC30</accession>
<dbReference type="Proteomes" id="UP000477911">
    <property type="component" value="Unassembled WGS sequence"/>
</dbReference>
<proteinExistence type="predicted"/>
<evidence type="ECO:0000313" key="2">
    <source>
        <dbReference type="EMBL" id="MXN20810.1"/>
    </source>
</evidence>
<dbReference type="PROSITE" id="PS51257">
    <property type="entry name" value="PROKAR_LIPOPROTEIN"/>
    <property type="match status" value="1"/>
</dbReference>
<organism evidence="2 3">
    <name type="scientific">Pseudooceanicola albus</name>
    <dbReference type="NCBI Taxonomy" id="2692189"/>
    <lineage>
        <taxon>Bacteria</taxon>
        <taxon>Pseudomonadati</taxon>
        <taxon>Pseudomonadota</taxon>
        <taxon>Alphaproteobacteria</taxon>
        <taxon>Rhodobacterales</taxon>
        <taxon>Paracoccaceae</taxon>
        <taxon>Pseudooceanicola</taxon>
    </lineage>
</organism>
<comment type="caution">
    <text evidence="2">The sequence shown here is derived from an EMBL/GenBank/DDBJ whole genome shotgun (WGS) entry which is preliminary data.</text>
</comment>
<dbReference type="AlphaFoldDB" id="A0A6L7GC30"/>
<evidence type="ECO:0008006" key="4">
    <source>
        <dbReference type="Google" id="ProtNLM"/>
    </source>
</evidence>
<evidence type="ECO:0000313" key="3">
    <source>
        <dbReference type="Proteomes" id="UP000477911"/>
    </source>
</evidence>
<keyword evidence="3" id="KW-1185">Reference proteome</keyword>
<dbReference type="EMBL" id="WUMU01000035">
    <property type="protein sequence ID" value="MXN20810.1"/>
    <property type="molecule type" value="Genomic_DNA"/>
</dbReference>
<sequence length="272" mass="27123">MTLKQLCAALLAGAACTLGTAARAQQAETLSAGEYLGYLTSLAQASESPVPRGRSGASTIGIPSGFTLPQGTVFAAGALSNIRGRSSEDTDGSGAVGFGLGDAEQSVGLEVVLGISSVDPQDFGDSGSLALKLARRVPAPFPGGAASVAVGVGRLGTWGDVDGLETDYYAMASSTFYAGRMPGLVSIGYGSAIGTFEDSGGMILGAGLGVLPWLSAGASWYGDEALAGLVAATTLPGSDIGVQLGISYGDVTHANSDGRWVLSLAFVKTGLF</sequence>
<dbReference type="RefSeq" id="WP_160896928.1">
    <property type="nucleotide sequence ID" value="NZ_WUMU01000035.1"/>
</dbReference>
<reference evidence="2 3" key="1">
    <citation type="submission" date="2019-12" db="EMBL/GenBank/DDBJ databases">
        <authorList>
            <person name="Li M."/>
        </authorList>
    </citation>
    <scope>NUCLEOTIDE SEQUENCE [LARGE SCALE GENOMIC DNA]</scope>
    <source>
        <strain evidence="2 3">GBMRC 2024</strain>
    </source>
</reference>
<gene>
    <name evidence="2" type="ORF">GR170_23525</name>
</gene>
<keyword evidence="1" id="KW-0732">Signal</keyword>